<evidence type="ECO:0000256" key="1">
    <source>
        <dbReference type="ARBA" id="ARBA00004651"/>
    </source>
</evidence>
<protein>
    <submittedName>
        <fullName evidence="8">Cytochrome d ubiquinol oxidase subunit II</fullName>
    </submittedName>
</protein>
<evidence type="ECO:0000256" key="7">
    <source>
        <dbReference type="SAM" id="Phobius"/>
    </source>
</evidence>
<evidence type="ECO:0000256" key="3">
    <source>
        <dbReference type="ARBA" id="ARBA00022475"/>
    </source>
</evidence>
<reference evidence="8 9" key="1">
    <citation type="submission" date="2020-02" db="EMBL/GenBank/DDBJ databases">
        <title>Acidophilic actinobacteria isolated from forest soil.</title>
        <authorList>
            <person name="Golinska P."/>
        </authorList>
    </citation>
    <scope>NUCLEOTIDE SEQUENCE [LARGE SCALE GENOMIC DNA]</scope>
    <source>
        <strain evidence="8 9">NL8</strain>
    </source>
</reference>
<organism evidence="8 9">
    <name type="scientific">Catenulispora pinistramenti</name>
    <dbReference type="NCBI Taxonomy" id="2705254"/>
    <lineage>
        <taxon>Bacteria</taxon>
        <taxon>Bacillati</taxon>
        <taxon>Actinomycetota</taxon>
        <taxon>Actinomycetes</taxon>
        <taxon>Catenulisporales</taxon>
        <taxon>Catenulisporaceae</taxon>
        <taxon>Catenulispora</taxon>
    </lineage>
</organism>
<keyword evidence="5 7" id="KW-1133">Transmembrane helix</keyword>
<comment type="similarity">
    <text evidence="2">Belongs to the cytochrome ubiquinol oxidase subunit 2 family.</text>
</comment>
<keyword evidence="4 7" id="KW-0812">Transmembrane</keyword>
<name>A0ABS5KR27_9ACTN</name>
<gene>
    <name evidence="8" type="ORF">KGQ19_16565</name>
</gene>
<evidence type="ECO:0000313" key="8">
    <source>
        <dbReference type="EMBL" id="MBS2548481.1"/>
    </source>
</evidence>
<feature type="transmembrane region" description="Helical" evidence="7">
    <location>
        <begin position="117"/>
        <end position="138"/>
    </location>
</feature>
<dbReference type="PANTHER" id="PTHR43141">
    <property type="entry name" value="CYTOCHROME BD2 SUBUNIT II"/>
    <property type="match status" value="1"/>
</dbReference>
<evidence type="ECO:0000256" key="2">
    <source>
        <dbReference type="ARBA" id="ARBA00007543"/>
    </source>
</evidence>
<evidence type="ECO:0000256" key="4">
    <source>
        <dbReference type="ARBA" id="ARBA00022692"/>
    </source>
</evidence>
<dbReference type="InterPro" id="IPR003317">
    <property type="entry name" value="Cyt-d_oxidase_su2"/>
</dbReference>
<dbReference type="Pfam" id="PF02322">
    <property type="entry name" value="Cyt_bd_oxida_II"/>
    <property type="match status" value="1"/>
</dbReference>
<dbReference type="RefSeq" id="WP_212010062.1">
    <property type="nucleotide sequence ID" value="NZ_JAAFYZ010000049.1"/>
</dbReference>
<feature type="transmembrane region" description="Helical" evidence="7">
    <location>
        <begin position="200"/>
        <end position="219"/>
    </location>
</feature>
<evidence type="ECO:0000313" key="9">
    <source>
        <dbReference type="Proteomes" id="UP000730482"/>
    </source>
</evidence>
<comment type="caution">
    <text evidence="8">The sequence shown here is derived from an EMBL/GenBank/DDBJ whole genome shotgun (WGS) entry which is preliminary data.</text>
</comment>
<accession>A0ABS5KR27</accession>
<evidence type="ECO:0000256" key="5">
    <source>
        <dbReference type="ARBA" id="ARBA00022989"/>
    </source>
</evidence>
<keyword evidence="3" id="KW-1003">Cell membrane</keyword>
<evidence type="ECO:0000256" key="6">
    <source>
        <dbReference type="ARBA" id="ARBA00023136"/>
    </source>
</evidence>
<comment type="subcellular location">
    <subcellularLocation>
        <location evidence="1">Cell membrane</location>
        <topology evidence="1">Multi-pass membrane protein</topology>
    </subcellularLocation>
</comment>
<sequence length="339" mass="35003">MTAVNLLLGVIVCALAAYALLAGADFGAGVWDLLARGRHADRQRNLIAHALGPVWEANHVWLIFVIVATFSGFPTAFGLIARGLELPLALALAGIVLRGAAYVYRAYGEGAAGPESLWSRVFAVASSITPFMLGVSGAALATGKITATSGPLTPFDSAFTLVAGAFAVIVTAFLAAVYLCHDAGSEPDTEDLVPAFRRKALGAAGLAGVVSLALLPLLYQDAPTVAHRFTDRSIPFVAVAVICGFGSIAVIWKRHYVLARATAATAVIGVLLGWAVAQYPDLAVGTATARDSAAGPANLHALLIAMGFGLVVILPAFYLLLKVFSGPESTPVVQGAQIK</sequence>
<feature type="transmembrane region" description="Helical" evidence="7">
    <location>
        <begin position="6"/>
        <end position="34"/>
    </location>
</feature>
<dbReference type="PANTHER" id="PTHR43141:SF4">
    <property type="entry name" value="CYTOCHROME BD2 SUBUNIT II"/>
    <property type="match status" value="1"/>
</dbReference>
<feature type="transmembrane region" description="Helical" evidence="7">
    <location>
        <begin position="60"/>
        <end position="80"/>
    </location>
</feature>
<feature type="transmembrane region" description="Helical" evidence="7">
    <location>
        <begin position="234"/>
        <end position="252"/>
    </location>
</feature>
<dbReference type="EMBL" id="JAAFYZ010000049">
    <property type="protein sequence ID" value="MBS2548481.1"/>
    <property type="molecule type" value="Genomic_DNA"/>
</dbReference>
<keyword evidence="6 7" id="KW-0472">Membrane</keyword>
<keyword evidence="9" id="KW-1185">Reference proteome</keyword>
<feature type="transmembrane region" description="Helical" evidence="7">
    <location>
        <begin position="257"/>
        <end position="277"/>
    </location>
</feature>
<feature type="transmembrane region" description="Helical" evidence="7">
    <location>
        <begin position="158"/>
        <end position="179"/>
    </location>
</feature>
<proteinExistence type="inferred from homology"/>
<dbReference type="Proteomes" id="UP000730482">
    <property type="component" value="Unassembled WGS sequence"/>
</dbReference>
<feature type="transmembrane region" description="Helical" evidence="7">
    <location>
        <begin position="297"/>
        <end position="321"/>
    </location>
</feature>